<evidence type="ECO:0000313" key="2">
    <source>
        <dbReference type="EMBL" id="MFG6455436.1"/>
    </source>
</evidence>
<gene>
    <name evidence="2" type="ORF">ACG00X_01190</name>
</gene>
<comment type="caution">
    <text evidence="2">The sequence shown here is derived from an EMBL/GenBank/DDBJ whole genome shotgun (WGS) entry which is preliminary data.</text>
</comment>
<proteinExistence type="predicted"/>
<name>A0ABW7G0I6_9BURK</name>
<reference evidence="2 3" key="1">
    <citation type="submission" date="2024-09" db="EMBL/GenBank/DDBJ databases">
        <title>Novel species of the genus Pelomonas and Roseateles isolated from streams.</title>
        <authorList>
            <person name="Lu H."/>
        </authorList>
    </citation>
    <scope>NUCLEOTIDE SEQUENCE [LARGE SCALE GENOMIC DNA]</scope>
    <source>
        <strain evidence="2 3">BYS96W</strain>
    </source>
</reference>
<dbReference type="RefSeq" id="WP_394486098.1">
    <property type="nucleotide sequence ID" value="NZ_JBIGIA010000001.1"/>
</dbReference>
<accession>A0ABW7G0I6</accession>
<feature type="chain" id="PRO_5046244946" evidence="1">
    <location>
        <begin position="20"/>
        <end position="780"/>
    </location>
</feature>
<dbReference type="PROSITE" id="PS51257">
    <property type="entry name" value="PROKAR_LIPOPROTEIN"/>
    <property type="match status" value="1"/>
</dbReference>
<dbReference type="Gene3D" id="2.130.10.10">
    <property type="entry name" value="YVTN repeat-like/Quinoprotein amine dehydrogenase"/>
    <property type="match status" value="1"/>
</dbReference>
<feature type="signal peptide" evidence="1">
    <location>
        <begin position="1"/>
        <end position="19"/>
    </location>
</feature>
<dbReference type="InterPro" id="IPR011044">
    <property type="entry name" value="Quino_amine_DH_bsu"/>
</dbReference>
<keyword evidence="1" id="KW-0732">Signal</keyword>
<evidence type="ECO:0000313" key="3">
    <source>
        <dbReference type="Proteomes" id="UP001606305"/>
    </source>
</evidence>
<dbReference type="EMBL" id="JBIGIA010000001">
    <property type="protein sequence ID" value="MFG6455436.1"/>
    <property type="molecule type" value="Genomic_DNA"/>
</dbReference>
<keyword evidence="3" id="KW-1185">Reference proteome</keyword>
<dbReference type="SUPFAM" id="SSF50969">
    <property type="entry name" value="YVTN repeat-like/Quinoprotein amine dehydrogenase"/>
    <property type="match status" value="1"/>
</dbReference>
<evidence type="ECO:0000256" key="1">
    <source>
        <dbReference type="SAM" id="SignalP"/>
    </source>
</evidence>
<protein>
    <submittedName>
        <fullName evidence="2">YncE family protein</fullName>
    </submittedName>
</protein>
<dbReference type="Proteomes" id="UP001606305">
    <property type="component" value="Unassembled WGS sequence"/>
</dbReference>
<dbReference type="InterPro" id="IPR015943">
    <property type="entry name" value="WD40/YVTN_repeat-like_dom_sf"/>
</dbReference>
<sequence>MRLTTVVSALSLCVLSACGGGGGSMGSDAGPITTPAQPGFPTLVTSASFSLPAIDAPAAQDATTGQQQGRLLIAATVPASTGALVELVDATTAATPVVLSSTRTTDAGTFTLNEPSGSRKLTDLWIRVTLADGTVLRAFATGWVEVSPGTEVAVQEVARLLKSGAFAGRALTRAELDGAQQAATLYWQGDAVARSPAAAVAATRDALRLQARWNAMLAHLALPTPDTGTGDIAGLMAADGATWDVSVNANGKVSTDTLTAHCFADSTGSTTTCGIASTTLPDLSEQLTVRQDAIRLQNLSSPEVLDQVLAQVGDLPLVEFPYAVGTKVLVDNPQLILQGSTNVHAAVRITRRTYPVSALQALDGTVPAIRVVLDYEIAVMDTTTFKQADLLARETRWFAPRGGRVRIESSGLARSGTQVQNAATSVVANAVKGSFFPGPVAPFAAPTDTVIRPLRSNHAVYAQALGVIYAASPDNGGQVLELHPSTLATLRTAPLGRAPTHLAVSSDGRRLYAALAGGTVTELSTTDLSTVRSITPIADPYGVPYDQVNDLAVDPADPERLLVLAASSHTVPSGAVLLYDSGTLLLRDAPRYYATDYGWGYYGPTALAWTSTPAEFMTLFNGSPQSVYRFHAGATSFTDVASLTRVDDVGLYDINGEVLTGKGAVLKAADFTPLRQLQLGQFGLTDCRRLGDVDVCAPAVSVAPGYRVLLDHASGEFIGSYQPPTVADADVKSGCDNVGVRTGSMGLDDAELTPIGANSVLVSTLKSGATACALQVWTFH</sequence>
<organism evidence="2 3">
    <name type="scientific">Pelomonas nitida</name>
    <dbReference type="NCBI Taxonomy" id="3299027"/>
    <lineage>
        <taxon>Bacteria</taxon>
        <taxon>Pseudomonadati</taxon>
        <taxon>Pseudomonadota</taxon>
        <taxon>Betaproteobacteria</taxon>
        <taxon>Burkholderiales</taxon>
        <taxon>Sphaerotilaceae</taxon>
        <taxon>Roseateles</taxon>
    </lineage>
</organism>